<evidence type="ECO:0000256" key="13">
    <source>
        <dbReference type="ARBA" id="ARBA00022840"/>
    </source>
</evidence>
<feature type="chain" id="PRO_5043506872" description="non-specific serine/threonine protein kinase" evidence="22">
    <location>
        <begin position="30"/>
        <end position="985"/>
    </location>
</feature>
<dbReference type="SUPFAM" id="SSF52047">
    <property type="entry name" value="RNI-like"/>
    <property type="match status" value="2"/>
</dbReference>
<dbReference type="AlphaFoldDB" id="A0AAV5KGX6"/>
<dbReference type="GO" id="GO:0009791">
    <property type="term" value="P:post-embryonic development"/>
    <property type="evidence" value="ECO:0007669"/>
    <property type="project" value="UniProtKB-ARBA"/>
</dbReference>
<keyword evidence="13 20" id="KW-0067">ATP-binding</keyword>
<comment type="similarity">
    <text evidence="3">Belongs to the RLP family.</text>
</comment>
<evidence type="ECO:0000256" key="16">
    <source>
        <dbReference type="ARBA" id="ARBA00023170"/>
    </source>
</evidence>
<keyword evidence="12" id="KW-0418">Kinase</keyword>
<dbReference type="FunFam" id="1.10.510.10:FF:000276">
    <property type="entry name" value="LRR receptor-like serine/threonine-protein kinase RCH1"/>
    <property type="match status" value="1"/>
</dbReference>
<keyword evidence="16" id="KW-0675">Receptor</keyword>
<dbReference type="Gene3D" id="3.30.200.20">
    <property type="entry name" value="Phosphorylase Kinase, domain 1"/>
    <property type="match status" value="1"/>
</dbReference>
<keyword evidence="8 21" id="KW-0812">Transmembrane</keyword>
<dbReference type="InterPro" id="IPR050647">
    <property type="entry name" value="Plant_LRR-RLKs"/>
</dbReference>
<comment type="subcellular location">
    <subcellularLocation>
        <location evidence="1">Membrane</location>
        <topology evidence="1">Single-pass membrane protein</topology>
    </subcellularLocation>
</comment>
<evidence type="ECO:0000256" key="11">
    <source>
        <dbReference type="ARBA" id="ARBA00022741"/>
    </source>
</evidence>
<dbReference type="GO" id="GO:0004674">
    <property type="term" value="F:protein serine/threonine kinase activity"/>
    <property type="evidence" value="ECO:0007669"/>
    <property type="project" value="UniProtKB-KW"/>
</dbReference>
<evidence type="ECO:0000256" key="21">
    <source>
        <dbReference type="SAM" id="Phobius"/>
    </source>
</evidence>
<dbReference type="PROSITE" id="PS00107">
    <property type="entry name" value="PROTEIN_KINASE_ATP"/>
    <property type="match status" value="1"/>
</dbReference>
<evidence type="ECO:0000256" key="8">
    <source>
        <dbReference type="ARBA" id="ARBA00022692"/>
    </source>
</evidence>
<dbReference type="InterPro" id="IPR008271">
    <property type="entry name" value="Ser/Thr_kinase_AS"/>
</dbReference>
<dbReference type="InterPro" id="IPR013210">
    <property type="entry name" value="LRR_N_plant-typ"/>
</dbReference>
<dbReference type="FunFam" id="3.80.10.10:FF:000413">
    <property type="entry name" value="Inactive leucine-rich repeat receptor-like protein kinase"/>
    <property type="match status" value="1"/>
</dbReference>
<name>A0AAV5KGX6_9ROSI</name>
<evidence type="ECO:0000256" key="15">
    <source>
        <dbReference type="ARBA" id="ARBA00023136"/>
    </source>
</evidence>
<organism evidence="24 25">
    <name type="scientific">Rubroshorea leprosula</name>
    <dbReference type="NCBI Taxonomy" id="152421"/>
    <lineage>
        <taxon>Eukaryota</taxon>
        <taxon>Viridiplantae</taxon>
        <taxon>Streptophyta</taxon>
        <taxon>Embryophyta</taxon>
        <taxon>Tracheophyta</taxon>
        <taxon>Spermatophyta</taxon>
        <taxon>Magnoliopsida</taxon>
        <taxon>eudicotyledons</taxon>
        <taxon>Gunneridae</taxon>
        <taxon>Pentapetalae</taxon>
        <taxon>rosids</taxon>
        <taxon>malvids</taxon>
        <taxon>Malvales</taxon>
        <taxon>Dipterocarpaceae</taxon>
        <taxon>Rubroshorea</taxon>
    </lineage>
</organism>
<dbReference type="InterPro" id="IPR001611">
    <property type="entry name" value="Leu-rich_rpt"/>
</dbReference>
<evidence type="ECO:0000256" key="22">
    <source>
        <dbReference type="SAM" id="SignalP"/>
    </source>
</evidence>
<dbReference type="FunFam" id="3.80.10.10:FF:001021">
    <property type="entry name" value="Leucine-rich receptor-like protein kinase family protein"/>
    <property type="match status" value="1"/>
</dbReference>
<dbReference type="PANTHER" id="PTHR48056">
    <property type="entry name" value="LRR RECEPTOR-LIKE SERINE/THREONINE-PROTEIN KINASE-RELATED"/>
    <property type="match status" value="1"/>
</dbReference>
<keyword evidence="25" id="KW-1185">Reference proteome</keyword>
<keyword evidence="15 21" id="KW-0472">Membrane</keyword>
<dbReference type="GO" id="GO:0005524">
    <property type="term" value="F:ATP binding"/>
    <property type="evidence" value="ECO:0007669"/>
    <property type="project" value="UniProtKB-UniRule"/>
</dbReference>
<evidence type="ECO:0000259" key="23">
    <source>
        <dbReference type="PROSITE" id="PS50011"/>
    </source>
</evidence>
<dbReference type="GO" id="GO:0033612">
    <property type="term" value="F:receptor serine/threonine kinase binding"/>
    <property type="evidence" value="ECO:0007669"/>
    <property type="project" value="TreeGrafter"/>
</dbReference>
<dbReference type="InterPro" id="IPR032675">
    <property type="entry name" value="LRR_dom_sf"/>
</dbReference>
<reference evidence="24 25" key="1">
    <citation type="journal article" date="2021" name="Commun. Biol.">
        <title>The genome of Shorea leprosula (Dipterocarpaceae) highlights the ecological relevance of drought in aseasonal tropical rainforests.</title>
        <authorList>
            <person name="Ng K.K.S."/>
            <person name="Kobayashi M.J."/>
            <person name="Fawcett J.A."/>
            <person name="Hatakeyama M."/>
            <person name="Paape T."/>
            <person name="Ng C.H."/>
            <person name="Ang C.C."/>
            <person name="Tnah L.H."/>
            <person name="Lee C.T."/>
            <person name="Nishiyama T."/>
            <person name="Sese J."/>
            <person name="O'Brien M.J."/>
            <person name="Copetti D."/>
            <person name="Mohd Noor M.I."/>
            <person name="Ong R.C."/>
            <person name="Putra M."/>
            <person name="Sireger I.Z."/>
            <person name="Indrioko S."/>
            <person name="Kosugi Y."/>
            <person name="Izuno A."/>
            <person name="Isagi Y."/>
            <person name="Lee S.L."/>
            <person name="Shimizu K.K."/>
        </authorList>
    </citation>
    <scope>NUCLEOTIDE SEQUENCE [LARGE SCALE GENOMIC DNA]</scope>
    <source>
        <strain evidence="24">214</strain>
    </source>
</reference>
<feature type="domain" description="Protein kinase" evidence="23">
    <location>
        <begin position="666"/>
        <end position="960"/>
    </location>
</feature>
<evidence type="ECO:0000256" key="5">
    <source>
        <dbReference type="ARBA" id="ARBA00022527"/>
    </source>
</evidence>
<evidence type="ECO:0000256" key="7">
    <source>
        <dbReference type="ARBA" id="ARBA00022679"/>
    </source>
</evidence>
<dbReference type="FunFam" id="3.80.10.10:FF:000453">
    <property type="entry name" value="Leucine-rich receptor-like protein kinase family protein"/>
    <property type="match status" value="1"/>
</dbReference>
<gene>
    <name evidence="24" type="ORF">SLEP1_g33490</name>
</gene>
<accession>A0AAV5KGX6</accession>
<keyword evidence="11 20" id="KW-0547">Nucleotide-binding</keyword>
<dbReference type="PROSITE" id="PS50011">
    <property type="entry name" value="PROTEIN_KINASE_DOM"/>
    <property type="match status" value="1"/>
</dbReference>
<evidence type="ECO:0000256" key="1">
    <source>
        <dbReference type="ARBA" id="ARBA00004167"/>
    </source>
</evidence>
<dbReference type="Pfam" id="PF00069">
    <property type="entry name" value="Pkinase"/>
    <property type="match status" value="1"/>
</dbReference>
<evidence type="ECO:0000256" key="20">
    <source>
        <dbReference type="PROSITE-ProRule" id="PRU10141"/>
    </source>
</evidence>
<dbReference type="EMBL" id="BPVZ01000064">
    <property type="protein sequence ID" value="GKV23795.1"/>
    <property type="molecule type" value="Genomic_DNA"/>
</dbReference>
<evidence type="ECO:0000256" key="2">
    <source>
        <dbReference type="ARBA" id="ARBA00008684"/>
    </source>
</evidence>
<evidence type="ECO:0000256" key="10">
    <source>
        <dbReference type="ARBA" id="ARBA00022737"/>
    </source>
</evidence>
<comment type="catalytic activity">
    <reaction evidence="18">
        <text>L-threonyl-[protein] + ATP = O-phospho-L-threonyl-[protein] + ADP + H(+)</text>
        <dbReference type="Rhea" id="RHEA:46608"/>
        <dbReference type="Rhea" id="RHEA-COMP:11060"/>
        <dbReference type="Rhea" id="RHEA-COMP:11605"/>
        <dbReference type="ChEBI" id="CHEBI:15378"/>
        <dbReference type="ChEBI" id="CHEBI:30013"/>
        <dbReference type="ChEBI" id="CHEBI:30616"/>
        <dbReference type="ChEBI" id="CHEBI:61977"/>
        <dbReference type="ChEBI" id="CHEBI:456216"/>
        <dbReference type="EC" id="2.7.11.1"/>
    </reaction>
</comment>
<dbReference type="InterPro" id="IPR011009">
    <property type="entry name" value="Kinase-like_dom_sf"/>
</dbReference>
<evidence type="ECO:0000256" key="3">
    <source>
        <dbReference type="ARBA" id="ARBA00009592"/>
    </source>
</evidence>
<keyword evidence="17" id="KW-0325">Glycoprotein</keyword>
<proteinExistence type="inferred from homology"/>
<evidence type="ECO:0000313" key="24">
    <source>
        <dbReference type="EMBL" id="GKV23795.1"/>
    </source>
</evidence>
<dbReference type="GO" id="GO:0001653">
    <property type="term" value="F:peptide receptor activity"/>
    <property type="evidence" value="ECO:0007669"/>
    <property type="project" value="UniProtKB-ARBA"/>
</dbReference>
<sequence>MFLRQAYRKWLPSMFFLFLFLTLFFPANGDELEVLLKFKSAVGKSGSGVFRSWTEENAPCNFMGIVCNSIGFVAEINLPQQHLAGVLPFDSICSLKSLERIDLGTNFLSGTVTGDLKNCKGLKHLDLGENNFSGEVPELSSLSGLNFLNLNASGFSGAFPWKSLENLTGLTFLSLGDNPFDPSPFPTELLKFQKLYWLYLTNCSITGQIPDGIQNLTLLENLELSDNHLSGEIPAGIVKLNRLRQLELYNNSLTGKFPVGFGNLSSLVSFDASMNHLEGDLSELRFLKQIASLQLFENQLSGEIPPEFGEFKNLLELSLYRNKLTGQLPPAIGSWADFIYIDASENFLTGPIPPDMCKNGKMTDLLLLQNRLTGTIPESYASCKSLSRLRINNNSLSGAVPAGIWGLSNLSLIDLTMNQFEGPVTEDIANAKSLGQLLLANNRFSGELPASLSQASSLVSIQLTSNSFSGQIPATIGELKKLSRLYTDHNFLSGAIPNSLGSCVSLNDINLAGNMLTGEIPDSLGSLRTLNFLNLSGNKLSGDIPASFSSLTLNLLDLSNNQLVGPIPESLSIQAFRDSFQGNPGLCSSKLEGFQSCSSDPRKSSHLGVILSCFIAGIMVLVISLACYIFVKLRQNNLDHSMKQGSWNMKSYRILSFTEKDIIDGIKVKNLIGKGGSGDVYKVVLHDGKELAVKHIWTADSGNRKNISSSAAMLTKKSFKSLEYDAEVATLSAIRHVNVVKLYCSITSEDSNLLVYEYLPNGSLWDRLHTCNKIEMDWEVRYVIALGAARGLEYLHHGCDRPVIHRDVKSSNILLDEEWKPRIADFGLAKIVHNVGGGGEWTHVLAGTHGYIAPEYAYTCKVNEKSDVYSFGVVLMELVTGKRPVDAEYGENKDIVQWIQSQMKSNESLLDVVDSRISEALKEEAIKVLRIAICCTAKIPRLRPTMRMVVQKLEEAEPCTFTGVTVQKDCEISPSGKLKNSRNLI</sequence>
<feature type="binding site" evidence="20">
    <location>
        <position position="694"/>
    </location>
    <ligand>
        <name>ATP</name>
        <dbReference type="ChEBI" id="CHEBI:30616"/>
    </ligand>
</feature>
<keyword evidence="10" id="KW-0677">Repeat</keyword>
<dbReference type="EC" id="2.7.11.1" evidence="4"/>
<dbReference type="GO" id="GO:0006952">
    <property type="term" value="P:defense response"/>
    <property type="evidence" value="ECO:0007669"/>
    <property type="project" value="UniProtKB-ARBA"/>
</dbReference>
<dbReference type="Pfam" id="PF08263">
    <property type="entry name" value="LRRNT_2"/>
    <property type="match status" value="2"/>
</dbReference>
<feature type="signal peptide" evidence="22">
    <location>
        <begin position="1"/>
        <end position="29"/>
    </location>
</feature>
<dbReference type="PROSITE" id="PS00108">
    <property type="entry name" value="PROTEIN_KINASE_ST"/>
    <property type="match status" value="1"/>
</dbReference>
<dbReference type="Pfam" id="PF00560">
    <property type="entry name" value="LRR_1"/>
    <property type="match status" value="7"/>
</dbReference>
<evidence type="ECO:0000256" key="6">
    <source>
        <dbReference type="ARBA" id="ARBA00022614"/>
    </source>
</evidence>
<keyword evidence="9 22" id="KW-0732">Signal</keyword>
<keyword evidence="5" id="KW-0723">Serine/threonine-protein kinase</keyword>
<evidence type="ECO:0000313" key="25">
    <source>
        <dbReference type="Proteomes" id="UP001054252"/>
    </source>
</evidence>
<dbReference type="FunFam" id="3.80.10.10:FF:000234">
    <property type="entry name" value="Probable inactive receptor kinase RLK902"/>
    <property type="match status" value="1"/>
</dbReference>
<evidence type="ECO:0000256" key="17">
    <source>
        <dbReference type="ARBA" id="ARBA00023180"/>
    </source>
</evidence>
<dbReference type="PANTHER" id="PTHR48056:SF41">
    <property type="entry name" value="RECEPTOR-LIKE PROTEIN KINASE HAIKU2"/>
    <property type="match status" value="1"/>
</dbReference>
<keyword evidence="7" id="KW-0808">Transferase</keyword>
<comment type="catalytic activity">
    <reaction evidence="19">
        <text>L-seryl-[protein] + ATP = O-phospho-L-seryl-[protein] + ADP + H(+)</text>
        <dbReference type="Rhea" id="RHEA:17989"/>
        <dbReference type="Rhea" id="RHEA-COMP:9863"/>
        <dbReference type="Rhea" id="RHEA-COMP:11604"/>
        <dbReference type="ChEBI" id="CHEBI:15378"/>
        <dbReference type="ChEBI" id="CHEBI:29999"/>
        <dbReference type="ChEBI" id="CHEBI:30616"/>
        <dbReference type="ChEBI" id="CHEBI:83421"/>
        <dbReference type="ChEBI" id="CHEBI:456216"/>
        <dbReference type="EC" id="2.7.11.1"/>
    </reaction>
</comment>
<comment type="similarity">
    <text evidence="2">Belongs to the protein kinase superfamily. Ser/Thr protein kinase family.</text>
</comment>
<evidence type="ECO:0000256" key="14">
    <source>
        <dbReference type="ARBA" id="ARBA00022989"/>
    </source>
</evidence>
<dbReference type="SMART" id="SM00220">
    <property type="entry name" value="S_TKc"/>
    <property type="match status" value="1"/>
</dbReference>
<evidence type="ECO:0000256" key="18">
    <source>
        <dbReference type="ARBA" id="ARBA00047899"/>
    </source>
</evidence>
<dbReference type="GO" id="GO:0051707">
    <property type="term" value="P:response to other organism"/>
    <property type="evidence" value="ECO:0007669"/>
    <property type="project" value="UniProtKB-ARBA"/>
</dbReference>
<dbReference type="FunFam" id="3.80.10.10:FF:000111">
    <property type="entry name" value="LRR receptor-like serine/threonine-protein kinase ERECTA"/>
    <property type="match status" value="1"/>
</dbReference>
<comment type="caution">
    <text evidence="24">The sequence shown here is derived from an EMBL/GenBank/DDBJ whole genome shotgun (WGS) entry which is preliminary data.</text>
</comment>
<evidence type="ECO:0000256" key="9">
    <source>
        <dbReference type="ARBA" id="ARBA00022729"/>
    </source>
</evidence>
<dbReference type="InterPro" id="IPR017441">
    <property type="entry name" value="Protein_kinase_ATP_BS"/>
</dbReference>
<dbReference type="Proteomes" id="UP001054252">
    <property type="component" value="Unassembled WGS sequence"/>
</dbReference>
<dbReference type="GO" id="GO:0016020">
    <property type="term" value="C:membrane"/>
    <property type="evidence" value="ECO:0007669"/>
    <property type="project" value="UniProtKB-SubCell"/>
</dbReference>
<evidence type="ECO:0000256" key="12">
    <source>
        <dbReference type="ARBA" id="ARBA00022777"/>
    </source>
</evidence>
<dbReference type="Gene3D" id="3.80.10.10">
    <property type="entry name" value="Ribonuclease Inhibitor"/>
    <property type="match status" value="3"/>
</dbReference>
<dbReference type="Gene3D" id="1.10.510.10">
    <property type="entry name" value="Transferase(Phosphotransferase) domain 1"/>
    <property type="match status" value="1"/>
</dbReference>
<dbReference type="InterPro" id="IPR000719">
    <property type="entry name" value="Prot_kinase_dom"/>
</dbReference>
<dbReference type="FunFam" id="3.30.200.20:FF:000540">
    <property type="entry name" value="Receptor-like protein kinase HAIKU2"/>
    <property type="match status" value="1"/>
</dbReference>
<protein>
    <recommendedName>
        <fullName evidence="4">non-specific serine/threonine protein kinase</fullName>
        <ecNumber evidence="4">2.7.11.1</ecNumber>
    </recommendedName>
</protein>
<dbReference type="SUPFAM" id="SSF56112">
    <property type="entry name" value="Protein kinase-like (PK-like)"/>
    <property type="match status" value="1"/>
</dbReference>
<keyword evidence="6" id="KW-0433">Leucine-rich repeat</keyword>
<feature type="transmembrane region" description="Helical" evidence="21">
    <location>
        <begin position="607"/>
        <end position="631"/>
    </location>
</feature>
<evidence type="ECO:0000256" key="4">
    <source>
        <dbReference type="ARBA" id="ARBA00012513"/>
    </source>
</evidence>
<keyword evidence="14 21" id="KW-1133">Transmembrane helix</keyword>
<evidence type="ECO:0000256" key="19">
    <source>
        <dbReference type="ARBA" id="ARBA00048679"/>
    </source>
</evidence>